<keyword evidence="4" id="KW-0808">Transferase</keyword>
<protein>
    <recommendedName>
        <fullName evidence="3">RING-type E3 ubiquitin transferase</fullName>
        <ecNumber evidence="3">2.3.2.27</ecNumber>
    </recommendedName>
</protein>
<dbReference type="SUPFAM" id="SSF57850">
    <property type="entry name" value="RING/U-box"/>
    <property type="match status" value="1"/>
</dbReference>
<dbReference type="Gramene" id="TKW32751">
    <property type="protein sequence ID" value="TKW32751"/>
    <property type="gene ID" value="SEVIR_2G188600v2"/>
</dbReference>
<dbReference type="PANTHER" id="PTHR45977:SF13">
    <property type="entry name" value="GB|AAF27103.1"/>
    <property type="match status" value="1"/>
</dbReference>
<accession>A0A4U6VSB4</accession>
<evidence type="ECO:0000256" key="5">
    <source>
        <dbReference type="ARBA" id="ARBA00022692"/>
    </source>
</evidence>
<dbReference type="Pfam" id="PF13639">
    <property type="entry name" value="zf-RING_2"/>
    <property type="match status" value="1"/>
</dbReference>
<dbReference type="EMBL" id="CM016553">
    <property type="protein sequence ID" value="TKW32751.1"/>
    <property type="molecule type" value="Genomic_DNA"/>
</dbReference>
<dbReference type="GO" id="GO:0000325">
    <property type="term" value="C:plant-type vacuole"/>
    <property type="evidence" value="ECO:0007669"/>
    <property type="project" value="TreeGrafter"/>
</dbReference>
<dbReference type="GO" id="GO:0016020">
    <property type="term" value="C:membrane"/>
    <property type="evidence" value="ECO:0007669"/>
    <property type="project" value="UniProtKB-SubCell"/>
</dbReference>
<keyword evidence="10" id="KW-1133">Transmembrane helix</keyword>
<dbReference type="Gramene" id="TKW32750">
    <property type="protein sequence ID" value="TKW32750"/>
    <property type="gene ID" value="SEVIR_2G188600v2"/>
</dbReference>
<keyword evidence="7 12" id="KW-0863">Zinc-finger</keyword>
<evidence type="ECO:0000256" key="7">
    <source>
        <dbReference type="ARBA" id="ARBA00022771"/>
    </source>
</evidence>
<evidence type="ECO:0000313" key="16">
    <source>
        <dbReference type="Proteomes" id="UP000298652"/>
    </source>
</evidence>
<keyword evidence="11" id="KW-0472">Membrane</keyword>
<dbReference type="EMBL" id="CM016553">
    <property type="protein sequence ID" value="TKW32750.1"/>
    <property type="molecule type" value="Genomic_DNA"/>
</dbReference>
<feature type="domain" description="RING-type" evidence="14">
    <location>
        <begin position="142"/>
        <end position="183"/>
    </location>
</feature>
<dbReference type="GO" id="GO:0061630">
    <property type="term" value="F:ubiquitin protein ligase activity"/>
    <property type="evidence" value="ECO:0007669"/>
    <property type="project" value="UniProtKB-EC"/>
</dbReference>
<dbReference type="InterPro" id="IPR013083">
    <property type="entry name" value="Znf_RING/FYVE/PHD"/>
</dbReference>
<dbReference type="PANTHER" id="PTHR45977">
    <property type="entry name" value="TARGET OF ERK KINASE MPK-1"/>
    <property type="match status" value="1"/>
</dbReference>
<evidence type="ECO:0000256" key="2">
    <source>
        <dbReference type="ARBA" id="ARBA00004141"/>
    </source>
</evidence>
<dbReference type="Gene3D" id="3.30.40.10">
    <property type="entry name" value="Zinc/RING finger domain, C3HC4 (zinc finger)"/>
    <property type="match status" value="1"/>
</dbReference>
<feature type="region of interest" description="Disordered" evidence="13">
    <location>
        <begin position="74"/>
        <end position="94"/>
    </location>
</feature>
<dbReference type="InterPro" id="IPR001841">
    <property type="entry name" value="Znf_RING"/>
</dbReference>
<dbReference type="Proteomes" id="UP000298652">
    <property type="component" value="Chromosome 2"/>
</dbReference>
<dbReference type="SMART" id="SM00184">
    <property type="entry name" value="RING"/>
    <property type="match status" value="1"/>
</dbReference>
<sequence>MTDSRRPDGSYGPEYGPLPPEHEYAMYRHLSSRRRAPWPLQHGDGGYPGRILEQRLRREPFGLSRHPLQPYAPFRIRHANGGGGPRHRREDPGLTDEEFREAMDQLRKQEYRPSNPQKKRHHWTGSARAGAPPAVTEEEKACTICLETFLVEEQVVVTPCNHMFHQGCIAPWVKSHGTCPVCRSALCERRNAVTGNINSSRRNAVTGNINSSSSNGEDGEVDLDLVAMMRAMEEAFSRFRLSDFMSYHH</sequence>
<comment type="catalytic activity">
    <reaction evidence="1">
        <text>S-ubiquitinyl-[E2 ubiquitin-conjugating enzyme]-L-cysteine + [acceptor protein]-L-lysine = [E2 ubiquitin-conjugating enzyme]-L-cysteine + N(6)-ubiquitinyl-[acceptor protein]-L-lysine.</text>
        <dbReference type="EC" id="2.3.2.27"/>
    </reaction>
</comment>
<dbReference type="CDD" id="cd16454">
    <property type="entry name" value="RING-H2_PA-TM-RING"/>
    <property type="match status" value="1"/>
</dbReference>
<dbReference type="GO" id="GO:0008270">
    <property type="term" value="F:zinc ion binding"/>
    <property type="evidence" value="ECO:0007669"/>
    <property type="project" value="UniProtKB-KW"/>
</dbReference>
<dbReference type="OMA" id="FHQGCIT"/>
<evidence type="ECO:0000256" key="9">
    <source>
        <dbReference type="ARBA" id="ARBA00022833"/>
    </source>
</evidence>
<keyword evidence="9" id="KW-0862">Zinc</keyword>
<evidence type="ECO:0000256" key="8">
    <source>
        <dbReference type="ARBA" id="ARBA00022786"/>
    </source>
</evidence>
<evidence type="ECO:0000256" key="11">
    <source>
        <dbReference type="ARBA" id="ARBA00023136"/>
    </source>
</evidence>
<evidence type="ECO:0000256" key="6">
    <source>
        <dbReference type="ARBA" id="ARBA00022723"/>
    </source>
</evidence>
<name>A0A4U6VSB4_SETVI</name>
<dbReference type="EC" id="2.3.2.27" evidence="3"/>
<evidence type="ECO:0000256" key="4">
    <source>
        <dbReference type="ARBA" id="ARBA00022679"/>
    </source>
</evidence>
<reference evidence="15 16" key="1">
    <citation type="submission" date="2019-03" db="EMBL/GenBank/DDBJ databases">
        <title>WGS assembly of Setaria viridis.</title>
        <authorList>
            <person name="Huang P."/>
            <person name="Jenkins J."/>
            <person name="Grimwood J."/>
            <person name="Barry K."/>
            <person name="Healey A."/>
            <person name="Mamidi S."/>
            <person name="Sreedasyam A."/>
            <person name="Shu S."/>
            <person name="Feldman M."/>
            <person name="Wu J."/>
            <person name="Yu Y."/>
            <person name="Chen C."/>
            <person name="Johnson J."/>
            <person name="Rokhsar D."/>
            <person name="Baxter I."/>
            <person name="Schmutz J."/>
            <person name="Brutnell T."/>
            <person name="Kellogg E."/>
        </authorList>
    </citation>
    <scope>NUCLEOTIDE SEQUENCE [LARGE SCALE GENOMIC DNA]</scope>
    <source>
        <strain evidence="16">cv. A10</strain>
    </source>
</reference>
<keyword evidence="5" id="KW-0812">Transmembrane</keyword>
<organism evidence="15 16">
    <name type="scientific">Setaria viridis</name>
    <name type="common">Green bristlegrass</name>
    <name type="synonym">Setaria italica subsp. viridis</name>
    <dbReference type="NCBI Taxonomy" id="4556"/>
    <lineage>
        <taxon>Eukaryota</taxon>
        <taxon>Viridiplantae</taxon>
        <taxon>Streptophyta</taxon>
        <taxon>Embryophyta</taxon>
        <taxon>Tracheophyta</taxon>
        <taxon>Spermatophyta</taxon>
        <taxon>Magnoliopsida</taxon>
        <taxon>Liliopsida</taxon>
        <taxon>Poales</taxon>
        <taxon>Poaceae</taxon>
        <taxon>PACMAD clade</taxon>
        <taxon>Panicoideae</taxon>
        <taxon>Panicodae</taxon>
        <taxon>Paniceae</taxon>
        <taxon>Cenchrinae</taxon>
        <taxon>Setaria</taxon>
    </lineage>
</organism>
<evidence type="ECO:0000259" key="14">
    <source>
        <dbReference type="PROSITE" id="PS50089"/>
    </source>
</evidence>
<evidence type="ECO:0000256" key="13">
    <source>
        <dbReference type="SAM" id="MobiDB-lite"/>
    </source>
</evidence>
<dbReference type="GO" id="GO:0006511">
    <property type="term" value="P:ubiquitin-dependent protein catabolic process"/>
    <property type="evidence" value="ECO:0007669"/>
    <property type="project" value="TreeGrafter"/>
</dbReference>
<dbReference type="PROSITE" id="PS50089">
    <property type="entry name" value="ZF_RING_2"/>
    <property type="match status" value="1"/>
</dbReference>
<evidence type="ECO:0000256" key="10">
    <source>
        <dbReference type="ARBA" id="ARBA00022989"/>
    </source>
</evidence>
<dbReference type="GO" id="GO:0016567">
    <property type="term" value="P:protein ubiquitination"/>
    <property type="evidence" value="ECO:0007669"/>
    <property type="project" value="TreeGrafter"/>
</dbReference>
<feature type="region of interest" description="Disordered" evidence="13">
    <location>
        <begin position="1"/>
        <end position="20"/>
    </location>
</feature>
<keyword evidence="6" id="KW-0479">Metal-binding</keyword>
<keyword evidence="16" id="KW-1185">Reference proteome</keyword>
<keyword evidence="8" id="KW-0833">Ubl conjugation pathway</keyword>
<dbReference type="FunFam" id="3.30.40.10:FF:000468">
    <property type="entry name" value="RING/U-box superfamily protein"/>
    <property type="match status" value="1"/>
</dbReference>
<evidence type="ECO:0000256" key="1">
    <source>
        <dbReference type="ARBA" id="ARBA00000900"/>
    </source>
</evidence>
<evidence type="ECO:0000256" key="3">
    <source>
        <dbReference type="ARBA" id="ARBA00012483"/>
    </source>
</evidence>
<evidence type="ECO:0000256" key="12">
    <source>
        <dbReference type="PROSITE-ProRule" id="PRU00175"/>
    </source>
</evidence>
<proteinExistence type="predicted"/>
<dbReference type="AlphaFoldDB" id="A0A4U6VSB4"/>
<evidence type="ECO:0000313" key="15">
    <source>
        <dbReference type="EMBL" id="TKW32751.1"/>
    </source>
</evidence>
<comment type="subcellular location">
    <subcellularLocation>
        <location evidence="2">Membrane</location>
        <topology evidence="2">Multi-pass membrane protein</topology>
    </subcellularLocation>
</comment>
<gene>
    <name evidence="15" type="ORF">SEVIR_2G188600v2</name>
</gene>
<feature type="region of interest" description="Disordered" evidence="13">
    <location>
        <begin position="108"/>
        <end position="134"/>
    </location>
</feature>